<keyword evidence="1" id="KW-1003">Cell membrane</keyword>
<dbReference type="InterPro" id="IPR029014">
    <property type="entry name" value="NiFe-Hase_large"/>
</dbReference>
<keyword evidence="1" id="KW-0472">Membrane</keyword>
<accession>A0A419EXU5</accession>
<evidence type="ECO:0000256" key="1">
    <source>
        <dbReference type="HAMAP-Rule" id="MF_01358"/>
    </source>
</evidence>
<dbReference type="Proteomes" id="UP000285961">
    <property type="component" value="Unassembled WGS sequence"/>
</dbReference>
<evidence type="ECO:0000313" key="4">
    <source>
        <dbReference type="Proteomes" id="UP000285961"/>
    </source>
</evidence>
<evidence type="ECO:0000259" key="2">
    <source>
        <dbReference type="Pfam" id="PF00346"/>
    </source>
</evidence>
<dbReference type="InterPro" id="IPR001135">
    <property type="entry name" value="NADH_Q_OxRdtase_suD"/>
</dbReference>
<dbReference type="GO" id="GO:0051287">
    <property type="term" value="F:NAD binding"/>
    <property type="evidence" value="ECO:0007669"/>
    <property type="project" value="InterPro"/>
</dbReference>
<gene>
    <name evidence="1 3" type="primary">nuoD</name>
    <name evidence="3" type="ORF">C4532_10055</name>
</gene>
<reference evidence="3 4" key="1">
    <citation type="journal article" date="2017" name="ISME J.">
        <title>Energy and carbon metabolisms in a deep terrestrial subsurface fluid microbial community.</title>
        <authorList>
            <person name="Momper L."/>
            <person name="Jungbluth S.P."/>
            <person name="Lee M.D."/>
            <person name="Amend J.P."/>
        </authorList>
    </citation>
    <scope>NUCLEOTIDE SEQUENCE [LARGE SCALE GENOMIC DNA]</scope>
    <source>
        <strain evidence="3">SURF_17</strain>
    </source>
</reference>
<dbReference type="PANTHER" id="PTHR11993:SF10">
    <property type="entry name" value="NADH DEHYDROGENASE [UBIQUINONE] IRON-SULFUR PROTEIN 2, MITOCHONDRIAL"/>
    <property type="match status" value="1"/>
</dbReference>
<keyword evidence="1" id="KW-1278">Translocase</keyword>
<keyword evidence="3" id="KW-0560">Oxidoreductase</keyword>
<comment type="subunit">
    <text evidence="1">NDH-1 is composed of 14 different subunits. Subunits NuoB, C, D, E, F, and G constitute the peripheral sector of the complex.</text>
</comment>
<protein>
    <recommendedName>
        <fullName evidence="1">NADH-quinone oxidoreductase subunit D</fullName>
        <ecNumber evidence="1">7.1.1.-</ecNumber>
    </recommendedName>
    <alternativeName>
        <fullName evidence="1">NADH dehydrogenase I subunit D</fullName>
    </alternativeName>
    <alternativeName>
        <fullName evidence="1">NDH-1 subunit D</fullName>
    </alternativeName>
</protein>
<dbReference type="InterPro" id="IPR022885">
    <property type="entry name" value="NDH1_su_D/H"/>
</dbReference>
<name>A0A419EXU5_9BACT</name>
<dbReference type="PANTHER" id="PTHR11993">
    <property type="entry name" value="NADH-UBIQUINONE OXIDOREDUCTASE 49 KDA SUBUNIT"/>
    <property type="match status" value="1"/>
</dbReference>
<comment type="similarity">
    <text evidence="1">Belongs to the complex I 49 kDa subunit family.</text>
</comment>
<dbReference type="NCBIfam" id="NF004739">
    <property type="entry name" value="PRK06075.1"/>
    <property type="match status" value="1"/>
</dbReference>
<dbReference type="GO" id="GO:0050136">
    <property type="term" value="F:NADH dehydrogenase (quinone) (non-electrogenic) activity"/>
    <property type="evidence" value="ECO:0007669"/>
    <property type="project" value="UniProtKB-UniRule"/>
</dbReference>
<dbReference type="EC" id="7.1.1.-" evidence="1"/>
<evidence type="ECO:0000313" key="3">
    <source>
        <dbReference type="EMBL" id="RJP69868.1"/>
    </source>
</evidence>
<dbReference type="HAMAP" id="MF_01358">
    <property type="entry name" value="NDH1_NuoD"/>
    <property type="match status" value="1"/>
</dbReference>
<keyword evidence="1" id="KW-0520">NAD</keyword>
<keyword evidence="1" id="KW-0830">Ubiquinone</keyword>
<comment type="function">
    <text evidence="1">NDH-1 shuttles electrons from NADH, via FMN and iron-sulfur (Fe-S) centers, to quinones in the respiratory chain. The immediate electron acceptor for the enzyme in this species is believed to be ubiquinone. Couples the redox reaction to proton translocation (for every two electrons transferred, four hydrogen ions are translocated across the cytoplasmic membrane), and thus conserves the redox energy in a proton gradient.</text>
</comment>
<dbReference type="NCBIfam" id="TIGR01962">
    <property type="entry name" value="NuoD"/>
    <property type="match status" value="1"/>
</dbReference>
<comment type="subcellular location">
    <subcellularLocation>
        <location evidence="1">Cell membrane</location>
        <topology evidence="1">Peripheral membrane protein</topology>
        <orientation evidence="1">Cytoplasmic side</orientation>
    </subcellularLocation>
</comment>
<dbReference type="GO" id="GO:0048038">
    <property type="term" value="F:quinone binding"/>
    <property type="evidence" value="ECO:0007669"/>
    <property type="project" value="UniProtKB-KW"/>
</dbReference>
<dbReference type="Gene3D" id="1.10.645.10">
    <property type="entry name" value="Cytochrome-c3 Hydrogenase, chain B"/>
    <property type="match status" value="1"/>
</dbReference>
<sequence>MAERQIIDLPVAAFRAMLLNFGPQHPATHGTLRISMELDGETIVKAIPYIGFLHSGFEKLGEHLDFNQYVTVVDRMNYMSALNNDIAWHLAVEKLFGVEAPKRCQYVRVVMAELSRIADHLIFLGTHALDLGAFTAFLWCFREREKLYDLFEAITGGRMTTSYTRAGGLWADMPKGFEERVLGFCKQFPEKLREVEDLLTRNRIWIDRTKGVGIISGEDAISYGLTGPCLRASGVVWDIRKAEPYSSYEDFSFEIPYGDNGDVYDRYLMRLEEMRQSIRIVEQAIERMPSGPVDVDQSFKIRLPPKQKVYTEMESLIYHFEFIMPGKGPKLPAGEVYVPTESPNGELGYYIVGDGKSKNAYRARTRPPSFVNYQAFSKMVEGRLVADAVAVLGSLNIIAAELDR</sequence>
<organism evidence="3 4">
    <name type="scientific">Candidatus Abyssobacteria bacterium SURF_17</name>
    <dbReference type="NCBI Taxonomy" id="2093361"/>
    <lineage>
        <taxon>Bacteria</taxon>
        <taxon>Pseudomonadati</taxon>
        <taxon>Candidatus Hydrogenedentota</taxon>
        <taxon>Candidatus Abyssobacteria</taxon>
    </lineage>
</organism>
<dbReference type="EMBL" id="QZKI01000077">
    <property type="protein sequence ID" value="RJP69868.1"/>
    <property type="molecule type" value="Genomic_DNA"/>
</dbReference>
<dbReference type="Pfam" id="PF00346">
    <property type="entry name" value="Complex1_49kDa"/>
    <property type="match status" value="1"/>
</dbReference>
<comment type="caution">
    <text evidence="3">The sequence shown here is derived from an EMBL/GenBank/DDBJ whole genome shotgun (WGS) entry which is preliminary data.</text>
</comment>
<dbReference type="AlphaFoldDB" id="A0A419EXU5"/>
<feature type="domain" description="NADH-quinone oxidoreductase subunit D" evidence="2">
    <location>
        <begin position="130"/>
        <end position="404"/>
    </location>
</feature>
<dbReference type="GO" id="GO:0005886">
    <property type="term" value="C:plasma membrane"/>
    <property type="evidence" value="ECO:0007669"/>
    <property type="project" value="UniProtKB-SubCell"/>
</dbReference>
<keyword evidence="1" id="KW-0874">Quinone</keyword>
<dbReference type="SUPFAM" id="SSF56762">
    <property type="entry name" value="HydB/Nqo4-like"/>
    <property type="match status" value="1"/>
</dbReference>
<comment type="catalytic activity">
    <reaction evidence="1">
        <text>a quinone + NADH + 5 H(+)(in) = a quinol + NAD(+) + 4 H(+)(out)</text>
        <dbReference type="Rhea" id="RHEA:57888"/>
        <dbReference type="ChEBI" id="CHEBI:15378"/>
        <dbReference type="ChEBI" id="CHEBI:24646"/>
        <dbReference type="ChEBI" id="CHEBI:57540"/>
        <dbReference type="ChEBI" id="CHEBI:57945"/>
        <dbReference type="ChEBI" id="CHEBI:132124"/>
    </reaction>
</comment>
<keyword evidence="1" id="KW-0813">Transport</keyword>
<proteinExistence type="inferred from homology"/>